<dbReference type="AlphaFoldDB" id="A0A8K0VZT0"/>
<name>A0A8K0VZT0_9PLEO</name>
<keyword evidence="3" id="KW-1185">Reference proteome</keyword>
<gene>
    <name evidence="2" type="ORF">FB567DRAFT_520892</name>
</gene>
<dbReference type="EMBL" id="JAGMVJ010000006">
    <property type="protein sequence ID" value="KAH7089508.1"/>
    <property type="molecule type" value="Genomic_DNA"/>
</dbReference>
<sequence>MTTFHEPDMYSAFLSLPTELRCNIYDYLLADSHAVTISAGYVTIFGNRIQDRARNNDIPGLPLDLAPLARSHYDASLLSAVNPPEIAIDNGCMGSVEQDTGTLGMPAPLALQLSCHLVNDELTDYMRGRRQIKAARALSRKSNSDGQAPAVENDEEGLSLHVTYPYGLLVLKDQYPYLLKQAKRVYITGYYSPTPKAEPESPTSHDGSDDERPGLSGSFAIAESFGTPAPMRSQTRSGVNRIRNANAPIQRPRLRLDPPLTKRNRFVTRTKHTFPPFSETTNTLATAALSHLIRTLFPPEPTQVAQLNTRILYTGTNGYGVVWNDPDSPVTHILRNVCGGKIAMTVKRGAMATGLGMTVQPKADGRIVSTSWENWRPNRRGNRARDPPTIGVLELDKYLTETS</sequence>
<evidence type="ECO:0000313" key="3">
    <source>
        <dbReference type="Proteomes" id="UP000813461"/>
    </source>
</evidence>
<organism evidence="2 3">
    <name type="scientific">Paraphoma chrysanthemicola</name>
    <dbReference type="NCBI Taxonomy" id="798071"/>
    <lineage>
        <taxon>Eukaryota</taxon>
        <taxon>Fungi</taxon>
        <taxon>Dikarya</taxon>
        <taxon>Ascomycota</taxon>
        <taxon>Pezizomycotina</taxon>
        <taxon>Dothideomycetes</taxon>
        <taxon>Pleosporomycetidae</taxon>
        <taxon>Pleosporales</taxon>
        <taxon>Pleosporineae</taxon>
        <taxon>Phaeosphaeriaceae</taxon>
        <taxon>Paraphoma</taxon>
    </lineage>
</organism>
<dbReference type="Proteomes" id="UP000813461">
    <property type="component" value="Unassembled WGS sequence"/>
</dbReference>
<comment type="caution">
    <text evidence="2">The sequence shown here is derived from an EMBL/GenBank/DDBJ whole genome shotgun (WGS) entry which is preliminary data.</text>
</comment>
<feature type="region of interest" description="Disordered" evidence="1">
    <location>
        <begin position="193"/>
        <end position="251"/>
    </location>
</feature>
<proteinExistence type="predicted"/>
<evidence type="ECO:0000256" key="1">
    <source>
        <dbReference type="SAM" id="MobiDB-lite"/>
    </source>
</evidence>
<protein>
    <submittedName>
        <fullName evidence="2">Uncharacterized protein</fullName>
    </submittedName>
</protein>
<dbReference type="OrthoDB" id="3899662at2759"/>
<reference evidence="2" key="1">
    <citation type="journal article" date="2021" name="Nat. Commun.">
        <title>Genetic determinants of endophytism in the Arabidopsis root mycobiome.</title>
        <authorList>
            <person name="Mesny F."/>
            <person name="Miyauchi S."/>
            <person name="Thiergart T."/>
            <person name="Pickel B."/>
            <person name="Atanasova L."/>
            <person name="Karlsson M."/>
            <person name="Huettel B."/>
            <person name="Barry K.W."/>
            <person name="Haridas S."/>
            <person name="Chen C."/>
            <person name="Bauer D."/>
            <person name="Andreopoulos W."/>
            <person name="Pangilinan J."/>
            <person name="LaButti K."/>
            <person name="Riley R."/>
            <person name="Lipzen A."/>
            <person name="Clum A."/>
            <person name="Drula E."/>
            <person name="Henrissat B."/>
            <person name="Kohler A."/>
            <person name="Grigoriev I.V."/>
            <person name="Martin F.M."/>
            <person name="Hacquard S."/>
        </authorList>
    </citation>
    <scope>NUCLEOTIDE SEQUENCE</scope>
    <source>
        <strain evidence="2">MPI-SDFR-AT-0120</strain>
    </source>
</reference>
<accession>A0A8K0VZT0</accession>
<evidence type="ECO:0000313" key="2">
    <source>
        <dbReference type="EMBL" id="KAH7089508.1"/>
    </source>
</evidence>